<feature type="region of interest" description="Disordered" evidence="1">
    <location>
        <begin position="108"/>
        <end position="150"/>
    </location>
</feature>
<sequence>MSGRGKRKNKTSEKTPTKGTRQSPRTKAPVTPEAMDTATELSNSAEKLLSLKETEEKVKILPAFYEKLELHKALFDLAESIQKLSKGVLGNKDVQKNFEEAQQIFQGWATPVKGQESKGRSNKRKRSDGQNGNEMMTPVEITELQESAKK</sequence>
<gene>
    <name evidence="2" type="ORF">MCOR_17283</name>
</gene>
<dbReference type="OrthoDB" id="10493424at2759"/>
<name>A0A6J8BDD3_MYTCO</name>
<evidence type="ECO:0000313" key="2">
    <source>
        <dbReference type="EMBL" id="CAC5381411.1"/>
    </source>
</evidence>
<evidence type="ECO:0000256" key="1">
    <source>
        <dbReference type="SAM" id="MobiDB-lite"/>
    </source>
</evidence>
<dbReference type="AlphaFoldDB" id="A0A6J8BDD3"/>
<keyword evidence="3" id="KW-1185">Reference proteome</keyword>
<evidence type="ECO:0000313" key="3">
    <source>
        <dbReference type="Proteomes" id="UP000507470"/>
    </source>
</evidence>
<organism evidence="2 3">
    <name type="scientific">Mytilus coruscus</name>
    <name type="common">Sea mussel</name>
    <dbReference type="NCBI Taxonomy" id="42192"/>
    <lineage>
        <taxon>Eukaryota</taxon>
        <taxon>Metazoa</taxon>
        <taxon>Spiralia</taxon>
        <taxon>Lophotrochozoa</taxon>
        <taxon>Mollusca</taxon>
        <taxon>Bivalvia</taxon>
        <taxon>Autobranchia</taxon>
        <taxon>Pteriomorphia</taxon>
        <taxon>Mytilida</taxon>
        <taxon>Mytiloidea</taxon>
        <taxon>Mytilidae</taxon>
        <taxon>Mytilinae</taxon>
        <taxon>Mytilus</taxon>
    </lineage>
</organism>
<protein>
    <submittedName>
        <fullName evidence="2">Uncharacterized protein</fullName>
    </submittedName>
</protein>
<dbReference type="EMBL" id="CACVKT020003058">
    <property type="protein sequence ID" value="CAC5381411.1"/>
    <property type="molecule type" value="Genomic_DNA"/>
</dbReference>
<accession>A0A6J8BDD3</accession>
<feature type="region of interest" description="Disordered" evidence="1">
    <location>
        <begin position="1"/>
        <end position="41"/>
    </location>
</feature>
<dbReference type="Proteomes" id="UP000507470">
    <property type="component" value="Unassembled WGS sequence"/>
</dbReference>
<proteinExistence type="predicted"/>
<reference evidence="2 3" key="1">
    <citation type="submission" date="2020-06" db="EMBL/GenBank/DDBJ databases">
        <authorList>
            <person name="Li R."/>
            <person name="Bekaert M."/>
        </authorList>
    </citation>
    <scope>NUCLEOTIDE SEQUENCE [LARGE SCALE GENOMIC DNA]</scope>
    <source>
        <strain evidence="3">wild</strain>
    </source>
</reference>